<reference evidence="3" key="1">
    <citation type="journal article" date="2023" name="G3 (Bethesda)">
        <title>Whole genome assemblies of Zophobas morio and Tenebrio molitor.</title>
        <authorList>
            <person name="Kaur S."/>
            <person name="Stinson S.A."/>
            <person name="diCenzo G.C."/>
        </authorList>
    </citation>
    <scope>NUCLEOTIDE SEQUENCE</scope>
    <source>
        <strain evidence="3">QUZm001</strain>
    </source>
</reference>
<organism evidence="3 4">
    <name type="scientific">Zophobas morio</name>
    <dbReference type="NCBI Taxonomy" id="2755281"/>
    <lineage>
        <taxon>Eukaryota</taxon>
        <taxon>Metazoa</taxon>
        <taxon>Ecdysozoa</taxon>
        <taxon>Arthropoda</taxon>
        <taxon>Hexapoda</taxon>
        <taxon>Insecta</taxon>
        <taxon>Pterygota</taxon>
        <taxon>Neoptera</taxon>
        <taxon>Endopterygota</taxon>
        <taxon>Coleoptera</taxon>
        <taxon>Polyphaga</taxon>
        <taxon>Cucujiformia</taxon>
        <taxon>Tenebrionidae</taxon>
        <taxon>Zophobas</taxon>
    </lineage>
</organism>
<proteinExistence type="predicted"/>
<protein>
    <submittedName>
        <fullName evidence="3">Uncharacterized protein</fullName>
    </submittedName>
</protein>
<evidence type="ECO:0000256" key="2">
    <source>
        <dbReference type="SAM" id="MobiDB-lite"/>
    </source>
</evidence>
<gene>
    <name evidence="3" type="ORF">Zmor_011520</name>
</gene>
<feature type="coiled-coil region" evidence="1">
    <location>
        <begin position="576"/>
        <end position="603"/>
    </location>
</feature>
<accession>A0AA38ML33</accession>
<evidence type="ECO:0000313" key="4">
    <source>
        <dbReference type="Proteomes" id="UP001168821"/>
    </source>
</evidence>
<evidence type="ECO:0000313" key="3">
    <source>
        <dbReference type="EMBL" id="KAJ3659857.1"/>
    </source>
</evidence>
<feature type="compositionally biased region" description="Polar residues" evidence="2">
    <location>
        <begin position="250"/>
        <end position="262"/>
    </location>
</feature>
<feature type="compositionally biased region" description="Basic and acidic residues" evidence="2">
    <location>
        <begin position="235"/>
        <end position="249"/>
    </location>
</feature>
<sequence length="906" mass="106071">MDRHVRSVLMRFIEKVPQEETAIDFHLKEQISRAIQSYALANLKQKNQIVKKDDNILLHQATGKLENLLTEEKGYERTKMTTKEMKQYLLGLEKVIKKTKSEEYAAVMARALNYAKIIDKILHLKDRNHIATFFLRLYVRVPPTRISKVIDDSLTKLEGVHDDLGRFSIKNFNQLAMQNMKNKLAEVIKVVDAIKQTCNKIVKNIEEKTIGENPEHLSNTEIEKHHTPVPSLQHHVAEDTRKSDKEKLSRSINRPIKSNTTQKRGEEIITRSNTTPKIIEQFTAKSNTTQKKGEENITRSNTTQKKREEVTSRSNTTQKRTEQLTTKSNTTQKRNDKLNQNTDSISENLRQANEIDTLLYRTGNKISEIVKANEDFLKKKTKLELELQRLKEISCVNNTTKVKVSRVVNQISGFILVEGMHHLREKLEVIEDYKSYARQFAYPKRIKMYDVKKNEIASVGKGLEYLAEENFLFNTRIKLMEQRVQQALILLEQRATKNDRTISELKYLNKIRQEILDTEKSRAIQFYKFNEFRDQIQTIDDSSFRVVQKKREVLQELHEFELRIYRNYYPKIASAVEEHLRAYESLTEQINSLNKNEKYLTSQAITDGRMAMMSLIKSKIDLQSVKGFQQIFGIFFNQMNQLSQRRQTLHRLFSEMQTINNDLQELSRSNISNTEKTRTLNEFEERVKSFKVHTSRTDVYEKVLQLQLNIRAERAKIELNEHLNLRVNKLKTSIKTINLFSASSESFMTMFEEILTLKERIDDMPKGNRDLEIQKKTTLEQLFSLLGTVDQDLAEAAFSKRQFENVINVESYFNKFEFDNVSNKESVPFVRNICSHARTFEDIIDCYFGSRESVDYYIIHENLSRCLDELDQLLCDDDILLSETVKAMNYIKKLKSQLLNNAYCSD</sequence>
<keyword evidence="4" id="KW-1185">Reference proteome</keyword>
<feature type="region of interest" description="Disordered" evidence="2">
    <location>
        <begin position="225"/>
        <end position="343"/>
    </location>
</feature>
<name>A0AA38ML33_9CUCU</name>
<feature type="compositionally biased region" description="Polar residues" evidence="2">
    <location>
        <begin position="312"/>
        <end position="343"/>
    </location>
</feature>
<dbReference type="EMBL" id="JALNTZ010000003">
    <property type="protein sequence ID" value="KAJ3659857.1"/>
    <property type="molecule type" value="Genomic_DNA"/>
</dbReference>
<keyword evidence="1" id="KW-0175">Coiled coil</keyword>
<comment type="caution">
    <text evidence="3">The sequence shown here is derived from an EMBL/GenBank/DDBJ whole genome shotgun (WGS) entry which is preliminary data.</text>
</comment>
<evidence type="ECO:0000256" key="1">
    <source>
        <dbReference type="SAM" id="Coils"/>
    </source>
</evidence>
<dbReference type="AlphaFoldDB" id="A0AA38ML33"/>
<dbReference type="Proteomes" id="UP001168821">
    <property type="component" value="Unassembled WGS sequence"/>
</dbReference>